<feature type="domain" description="G-protein coupled receptors family 1 profile" evidence="11">
    <location>
        <begin position="22"/>
        <end position="268"/>
    </location>
</feature>
<dbReference type="PANTHER" id="PTHR24246">
    <property type="entry name" value="OLFACTORY RECEPTOR AND ADENOSINE RECEPTOR"/>
    <property type="match status" value="1"/>
</dbReference>
<keyword evidence="4 10" id="KW-1133">Transmembrane helix</keyword>
<dbReference type="Gene3D" id="1.20.1070.10">
    <property type="entry name" value="Rhodopsin 7-helix transmembrane proteins"/>
    <property type="match status" value="1"/>
</dbReference>
<dbReference type="RefSeq" id="XP_066916599.1">
    <property type="nucleotide sequence ID" value="XM_067060498.1"/>
</dbReference>
<protein>
    <recommendedName>
        <fullName evidence="11">G-protein coupled receptors family 1 profile domain-containing protein</fullName>
    </recommendedName>
</protein>
<keyword evidence="8" id="KW-0325">Glycoprotein</keyword>
<accession>A0A7M5WSR5</accession>
<name>A0A7M5WSR5_9CNID</name>
<evidence type="ECO:0000256" key="3">
    <source>
        <dbReference type="ARBA" id="ARBA00022692"/>
    </source>
</evidence>
<dbReference type="Proteomes" id="UP000594262">
    <property type="component" value="Unplaced"/>
</dbReference>
<dbReference type="Pfam" id="PF00001">
    <property type="entry name" value="7tm_1"/>
    <property type="match status" value="1"/>
</dbReference>
<feature type="transmembrane region" description="Helical" evidence="10">
    <location>
        <begin position="42"/>
        <end position="62"/>
    </location>
</feature>
<organism evidence="12 13">
    <name type="scientific">Clytia hemisphaerica</name>
    <dbReference type="NCBI Taxonomy" id="252671"/>
    <lineage>
        <taxon>Eukaryota</taxon>
        <taxon>Metazoa</taxon>
        <taxon>Cnidaria</taxon>
        <taxon>Hydrozoa</taxon>
        <taxon>Hydroidolina</taxon>
        <taxon>Leptothecata</taxon>
        <taxon>Obeliida</taxon>
        <taxon>Clytiidae</taxon>
        <taxon>Clytia</taxon>
    </lineage>
</organism>
<feature type="transmembrane region" description="Helical" evidence="10">
    <location>
        <begin position="151"/>
        <end position="174"/>
    </location>
</feature>
<keyword evidence="13" id="KW-1185">Reference proteome</keyword>
<dbReference type="EnsemblMetazoa" id="CLYHEMT011235.1">
    <property type="protein sequence ID" value="CLYHEMP011235.1"/>
    <property type="gene ID" value="CLYHEMG011235"/>
</dbReference>
<dbReference type="InterPro" id="IPR000276">
    <property type="entry name" value="GPCR_Rhodpsn"/>
</dbReference>
<comment type="subcellular location">
    <subcellularLocation>
        <location evidence="1">Cell membrane</location>
        <topology evidence="1">Multi-pass membrane protein</topology>
    </subcellularLocation>
</comment>
<evidence type="ECO:0000256" key="7">
    <source>
        <dbReference type="ARBA" id="ARBA00023170"/>
    </source>
</evidence>
<evidence type="ECO:0000259" key="11">
    <source>
        <dbReference type="PROSITE" id="PS50262"/>
    </source>
</evidence>
<evidence type="ECO:0000313" key="12">
    <source>
        <dbReference type="EnsemblMetazoa" id="CLYHEMP011235.1"/>
    </source>
</evidence>
<feature type="transmembrane region" description="Helical" evidence="10">
    <location>
        <begin position="82"/>
        <end position="104"/>
    </location>
</feature>
<keyword evidence="5" id="KW-0297">G-protein coupled receptor</keyword>
<dbReference type="PANTHER" id="PTHR24246:SF27">
    <property type="entry name" value="ADENOSINE RECEPTOR, ISOFORM A"/>
    <property type="match status" value="1"/>
</dbReference>
<dbReference type="GeneID" id="136803772"/>
<feature type="transmembrane region" description="Helical" evidence="10">
    <location>
        <begin position="249"/>
        <end position="270"/>
    </location>
</feature>
<reference evidence="12" key="1">
    <citation type="submission" date="2021-01" db="UniProtKB">
        <authorList>
            <consortium name="EnsemblMetazoa"/>
        </authorList>
    </citation>
    <scope>IDENTIFICATION</scope>
</reference>
<keyword evidence="7" id="KW-0675">Receptor</keyword>
<dbReference type="AlphaFoldDB" id="A0A7M5WSR5"/>
<dbReference type="PROSITE" id="PS50262">
    <property type="entry name" value="G_PROTEIN_RECEP_F1_2"/>
    <property type="match status" value="1"/>
</dbReference>
<keyword evidence="3 10" id="KW-0812">Transmembrane</keyword>
<evidence type="ECO:0000256" key="2">
    <source>
        <dbReference type="ARBA" id="ARBA00022475"/>
    </source>
</evidence>
<evidence type="ECO:0000256" key="5">
    <source>
        <dbReference type="ARBA" id="ARBA00023040"/>
    </source>
</evidence>
<feature type="transmembrane region" description="Helical" evidence="10">
    <location>
        <begin position="212"/>
        <end position="237"/>
    </location>
</feature>
<evidence type="ECO:0000313" key="13">
    <source>
        <dbReference type="Proteomes" id="UP000594262"/>
    </source>
</evidence>
<evidence type="ECO:0000256" key="6">
    <source>
        <dbReference type="ARBA" id="ARBA00023136"/>
    </source>
</evidence>
<feature type="transmembrane region" description="Helical" evidence="10">
    <location>
        <begin position="6"/>
        <end position="30"/>
    </location>
</feature>
<keyword evidence="6 10" id="KW-0472">Membrane</keyword>
<dbReference type="GO" id="GO:0005886">
    <property type="term" value="C:plasma membrane"/>
    <property type="evidence" value="ECO:0007669"/>
    <property type="project" value="UniProtKB-SubCell"/>
</dbReference>
<dbReference type="InterPro" id="IPR017452">
    <property type="entry name" value="GPCR_Rhodpsn_7TM"/>
</dbReference>
<evidence type="ECO:0000256" key="8">
    <source>
        <dbReference type="ARBA" id="ARBA00023180"/>
    </source>
</evidence>
<dbReference type="GO" id="GO:0004930">
    <property type="term" value="F:G protein-coupled receptor activity"/>
    <property type="evidence" value="ECO:0007669"/>
    <property type="project" value="UniProtKB-KW"/>
</dbReference>
<dbReference type="CDD" id="cd00637">
    <property type="entry name" value="7tm_classA_rhodopsin-like"/>
    <property type="match status" value="1"/>
</dbReference>
<keyword evidence="2" id="KW-1003">Cell membrane</keyword>
<sequence length="304" mass="34649">MEYGEFIFVCMSPANAATAILLNLLVMFYIWKMKLLAKNRSIVLFVNLSLADILLGLTISAIKVIGTFKLPPDHILNLVKQYLASSFIQISLLVSISTNIIVTSERLLLVKQPFIYRQITKGHRVLICIAIWIITILATAGFYFTSYTYELQFIIISTIIFTSLPWPIICFVWIKIIMKHRLSSKNQADKNDGPDNVATASRNKEEEKFLTLCFRTFIVFTICWVPYASFGVALYFSYSVEHDAIWLDIQYTVHLIAFVNSTINPAVFLYTTGLKKKIKQFFCSPAPLDYSENSVSQQTIDTTL</sequence>
<dbReference type="PRINTS" id="PR00237">
    <property type="entry name" value="GPCRRHODOPSN"/>
</dbReference>
<dbReference type="SUPFAM" id="SSF81321">
    <property type="entry name" value="Family A G protein-coupled receptor-like"/>
    <property type="match status" value="1"/>
</dbReference>
<proteinExistence type="predicted"/>
<evidence type="ECO:0000256" key="1">
    <source>
        <dbReference type="ARBA" id="ARBA00004651"/>
    </source>
</evidence>
<keyword evidence="9" id="KW-0807">Transducer</keyword>
<evidence type="ECO:0000256" key="4">
    <source>
        <dbReference type="ARBA" id="ARBA00022989"/>
    </source>
</evidence>
<feature type="transmembrane region" description="Helical" evidence="10">
    <location>
        <begin position="125"/>
        <end position="145"/>
    </location>
</feature>
<evidence type="ECO:0000256" key="9">
    <source>
        <dbReference type="ARBA" id="ARBA00023224"/>
    </source>
</evidence>
<evidence type="ECO:0000256" key="10">
    <source>
        <dbReference type="SAM" id="Phobius"/>
    </source>
</evidence>